<keyword evidence="2" id="KW-1185">Reference proteome</keyword>
<evidence type="ECO:0000313" key="2">
    <source>
        <dbReference type="Proteomes" id="UP000634136"/>
    </source>
</evidence>
<reference evidence="1" key="1">
    <citation type="submission" date="2020-09" db="EMBL/GenBank/DDBJ databases">
        <title>Genome-Enabled Discovery of Anthraquinone Biosynthesis in Senna tora.</title>
        <authorList>
            <person name="Kang S.-H."/>
            <person name="Pandey R.P."/>
            <person name="Lee C.-M."/>
            <person name="Sim J.-S."/>
            <person name="Jeong J.-T."/>
            <person name="Choi B.-S."/>
            <person name="Jung M."/>
            <person name="Ginzburg D."/>
            <person name="Zhao K."/>
            <person name="Won S.Y."/>
            <person name="Oh T.-J."/>
            <person name="Yu Y."/>
            <person name="Kim N.-H."/>
            <person name="Lee O.R."/>
            <person name="Lee T.-H."/>
            <person name="Bashyal P."/>
            <person name="Kim T.-S."/>
            <person name="Lee W.-H."/>
            <person name="Kawkins C."/>
            <person name="Kim C.-K."/>
            <person name="Kim J.S."/>
            <person name="Ahn B.O."/>
            <person name="Rhee S.Y."/>
            <person name="Sohng J.K."/>
        </authorList>
    </citation>
    <scope>NUCLEOTIDE SEQUENCE</scope>
    <source>
        <tissue evidence="1">Leaf</tissue>
    </source>
</reference>
<dbReference type="EMBL" id="JAAIUW010000001">
    <property type="protein sequence ID" value="KAF7844592.1"/>
    <property type="molecule type" value="Genomic_DNA"/>
</dbReference>
<accession>A0A835CMM3</accession>
<sequence length="51" mass="5870">MAERTYLAPSFENILEYPLCASSRLPLATNLRFRVCKIVDKPDDITYLIAH</sequence>
<comment type="caution">
    <text evidence="1">The sequence shown here is derived from an EMBL/GenBank/DDBJ whole genome shotgun (WGS) entry which is preliminary data.</text>
</comment>
<dbReference type="AlphaFoldDB" id="A0A835CMM3"/>
<proteinExistence type="predicted"/>
<organism evidence="1 2">
    <name type="scientific">Senna tora</name>
    <dbReference type="NCBI Taxonomy" id="362788"/>
    <lineage>
        <taxon>Eukaryota</taxon>
        <taxon>Viridiplantae</taxon>
        <taxon>Streptophyta</taxon>
        <taxon>Embryophyta</taxon>
        <taxon>Tracheophyta</taxon>
        <taxon>Spermatophyta</taxon>
        <taxon>Magnoliopsida</taxon>
        <taxon>eudicotyledons</taxon>
        <taxon>Gunneridae</taxon>
        <taxon>Pentapetalae</taxon>
        <taxon>rosids</taxon>
        <taxon>fabids</taxon>
        <taxon>Fabales</taxon>
        <taxon>Fabaceae</taxon>
        <taxon>Caesalpinioideae</taxon>
        <taxon>Cassia clade</taxon>
        <taxon>Senna</taxon>
    </lineage>
</organism>
<dbReference type="Proteomes" id="UP000634136">
    <property type="component" value="Unassembled WGS sequence"/>
</dbReference>
<gene>
    <name evidence="1" type="ORF">G2W53_001497</name>
</gene>
<protein>
    <submittedName>
        <fullName evidence="1">Uncharacterized protein</fullName>
    </submittedName>
</protein>
<name>A0A835CMM3_9FABA</name>
<evidence type="ECO:0000313" key="1">
    <source>
        <dbReference type="EMBL" id="KAF7844592.1"/>
    </source>
</evidence>